<keyword evidence="1" id="KW-0479">Metal-binding</keyword>
<dbReference type="InterPro" id="IPR050143">
    <property type="entry name" value="TRIM/RBCC"/>
</dbReference>
<evidence type="ECO:0000256" key="4">
    <source>
        <dbReference type="PROSITE-ProRule" id="PRU00175"/>
    </source>
</evidence>
<keyword evidence="2 4" id="KW-0863">Zinc-finger</keyword>
<dbReference type="InterPro" id="IPR027370">
    <property type="entry name" value="Znf-RING_euk"/>
</dbReference>
<dbReference type="AlphaFoldDB" id="W6UFR1"/>
<keyword evidence="3" id="KW-0862">Zinc</keyword>
<comment type="caution">
    <text evidence="6">The sequence shown here is derived from an EMBL/GenBank/DDBJ whole genome shotgun (WGS) entry which is preliminary data.</text>
</comment>
<evidence type="ECO:0000256" key="1">
    <source>
        <dbReference type="ARBA" id="ARBA00022723"/>
    </source>
</evidence>
<evidence type="ECO:0000259" key="5">
    <source>
        <dbReference type="PROSITE" id="PS50089"/>
    </source>
</evidence>
<dbReference type="EMBL" id="APAU02000039">
    <property type="protein sequence ID" value="EUB59766.1"/>
    <property type="molecule type" value="Genomic_DNA"/>
</dbReference>
<dbReference type="Gene3D" id="3.30.40.10">
    <property type="entry name" value="Zinc/RING finger domain, C3HC4 (zinc finger)"/>
    <property type="match status" value="1"/>
</dbReference>
<evidence type="ECO:0000256" key="3">
    <source>
        <dbReference type="ARBA" id="ARBA00022833"/>
    </source>
</evidence>
<dbReference type="Pfam" id="PF13445">
    <property type="entry name" value="zf-RING_UBOX"/>
    <property type="match status" value="1"/>
</dbReference>
<dbReference type="OrthoDB" id="6286322at2759"/>
<proteinExistence type="predicted"/>
<keyword evidence="7" id="KW-1185">Reference proteome</keyword>
<dbReference type="OMA" id="YLSCQKA"/>
<sequence length="304" mass="33865">MASAGEGLLCGVCHESMREPHSLPCGHTFCRQPCLLSQAGAETVRCIYCKEEFDAKKMRPNKYVELRTHLHSSQQEQEQTQKQPIGKGRVGCEGNLTDQCCSACKGQIQPELLVHCHHCQRQVCVQCLDKHRESYRLVLHMNLNYLSCQKASLRMRPERLNGMVKNSRGGIAGAMEEAVSELHTVASKALYAAIAKVKAVDLEGTQTIDELVHRITELSIEVGKAHDVSNLLKGTKTLQKAVAKWQHLKSLLNKAAELKTMIKNLPPLPITQMRLSDRVSEINQQLKDCSLVVLDELVSLPQSP</sequence>
<dbReference type="CTD" id="36341101"/>
<evidence type="ECO:0000256" key="2">
    <source>
        <dbReference type="ARBA" id="ARBA00022771"/>
    </source>
</evidence>
<reference evidence="6 7" key="1">
    <citation type="journal article" date="2013" name="Nat. Genet.">
        <title>The genome of the hydatid tapeworm Echinococcus granulosus.</title>
        <authorList>
            <person name="Zheng H."/>
            <person name="Zhang W."/>
            <person name="Zhang L."/>
            <person name="Zhang Z."/>
            <person name="Li J."/>
            <person name="Lu G."/>
            <person name="Zhu Y."/>
            <person name="Wang Y."/>
            <person name="Huang Y."/>
            <person name="Liu J."/>
            <person name="Kang H."/>
            <person name="Chen J."/>
            <person name="Wang L."/>
            <person name="Chen A."/>
            <person name="Yu S."/>
            <person name="Gao Z."/>
            <person name="Jin L."/>
            <person name="Gu W."/>
            <person name="Wang Z."/>
            <person name="Zhao L."/>
            <person name="Shi B."/>
            <person name="Wen H."/>
            <person name="Lin R."/>
            <person name="Jones M.K."/>
            <person name="Brejova B."/>
            <person name="Vinar T."/>
            <person name="Zhao G."/>
            <person name="McManus D.P."/>
            <person name="Chen Z."/>
            <person name="Zhou Y."/>
            <person name="Wang S."/>
        </authorList>
    </citation>
    <scope>NUCLEOTIDE SEQUENCE [LARGE SCALE GENOMIC DNA]</scope>
</reference>
<organism evidence="6 7">
    <name type="scientific">Echinococcus granulosus</name>
    <name type="common">Hydatid tapeworm</name>
    <dbReference type="NCBI Taxonomy" id="6210"/>
    <lineage>
        <taxon>Eukaryota</taxon>
        <taxon>Metazoa</taxon>
        <taxon>Spiralia</taxon>
        <taxon>Lophotrochozoa</taxon>
        <taxon>Platyhelminthes</taxon>
        <taxon>Cestoda</taxon>
        <taxon>Eucestoda</taxon>
        <taxon>Cyclophyllidea</taxon>
        <taxon>Taeniidae</taxon>
        <taxon>Echinococcus</taxon>
        <taxon>Echinococcus granulosus group</taxon>
    </lineage>
</organism>
<dbReference type="RefSeq" id="XP_024350962.1">
    <property type="nucleotide sequence ID" value="XM_024494635.1"/>
</dbReference>
<evidence type="ECO:0000313" key="6">
    <source>
        <dbReference type="EMBL" id="EUB59766.1"/>
    </source>
</evidence>
<dbReference type="Proteomes" id="UP000019149">
    <property type="component" value="Unassembled WGS sequence"/>
</dbReference>
<dbReference type="GeneID" id="36341101"/>
<dbReference type="InterPro" id="IPR001841">
    <property type="entry name" value="Znf_RING"/>
</dbReference>
<accession>W6UFR1</accession>
<dbReference type="SUPFAM" id="SSF57850">
    <property type="entry name" value="RING/U-box"/>
    <property type="match status" value="1"/>
</dbReference>
<dbReference type="GO" id="GO:0008270">
    <property type="term" value="F:zinc ion binding"/>
    <property type="evidence" value="ECO:0007669"/>
    <property type="project" value="UniProtKB-KW"/>
</dbReference>
<feature type="domain" description="RING-type" evidence="5">
    <location>
        <begin position="10"/>
        <end position="50"/>
    </location>
</feature>
<gene>
    <name evidence="6" type="ORF">EGR_05386</name>
</gene>
<name>W6UFR1_ECHGR</name>
<dbReference type="STRING" id="6210.W6UFR1"/>
<dbReference type="PANTHER" id="PTHR24103">
    <property type="entry name" value="E3 UBIQUITIN-PROTEIN LIGASE TRIM"/>
    <property type="match status" value="1"/>
</dbReference>
<dbReference type="InterPro" id="IPR013083">
    <property type="entry name" value="Znf_RING/FYVE/PHD"/>
</dbReference>
<dbReference type="PROSITE" id="PS50089">
    <property type="entry name" value="ZF_RING_2"/>
    <property type="match status" value="1"/>
</dbReference>
<dbReference type="KEGG" id="egl:EGR_05386"/>
<evidence type="ECO:0000313" key="7">
    <source>
        <dbReference type="Proteomes" id="UP000019149"/>
    </source>
</evidence>
<protein>
    <recommendedName>
        <fullName evidence="5">RING-type domain-containing protein</fullName>
    </recommendedName>
</protein>